<keyword evidence="3" id="KW-1185">Reference proteome</keyword>
<comment type="caution">
    <text evidence="2">The sequence shown here is derived from an EMBL/GenBank/DDBJ whole genome shotgun (WGS) entry which is preliminary data.</text>
</comment>
<dbReference type="CDD" id="cd00590">
    <property type="entry name" value="RRM_SF"/>
    <property type="match status" value="1"/>
</dbReference>
<evidence type="ECO:0000313" key="2">
    <source>
        <dbReference type="EMBL" id="KAK8485587.1"/>
    </source>
</evidence>
<accession>A0ABR1ZY00</accession>
<evidence type="ECO:0000313" key="3">
    <source>
        <dbReference type="Proteomes" id="UP001472677"/>
    </source>
</evidence>
<dbReference type="Proteomes" id="UP001472677">
    <property type="component" value="Unassembled WGS sequence"/>
</dbReference>
<evidence type="ECO:0000256" key="1">
    <source>
        <dbReference type="SAM" id="MobiDB-lite"/>
    </source>
</evidence>
<feature type="region of interest" description="Disordered" evidence="1">
    <location>
        <begin position="320"/>
        <end position="339"/>
    </location>
</feature>
<dbReference type="EMBL" id="JBBPBM010001272">
    <property type="protein sequence ID" value="KAK8485587.1"/>
    <property type="molecule type" value="Genomic_DNA"/>
</dbReference>
<evidence type="ECO:0008006" key="4">
    <source>
        <dbReference type="Google" id="ProtNLM"/>
    </source>
</evidence>
<dbReference type="InterPro" id="IPR035979">
    <property type="entry name" value="RBD_domain_sf"/>
</dbReference>
<gene>
    <name evidence="2" type="ORF">V6N12_021181</name>
</gene>
<name>A0ABR1ZY00_9ROSI</name>
<organism evidence="2 3">
    <name type="scientific">Hibiscus sabdariffa</name>
    <name type="common">roselle</name>
    <dbReference type="NCBI Taxonomy" id="183260"/>
    <lineage>
        <taxon>Eukaryota</taxon>
        <taxon>Viridiplantae</taxon>
        <taxon>Streptophyta</taxon>
        <taxon>Embryophyta</taxon>
        <taxon>Tracheophyta</taxon>
        <taxon>Spermatophyta</taxon>
        <taxon>Magnoliopsida</taxon>
        <taxon>eudicotyledons</taxon>
        <taxon>Gunneridae</taxon>
        <taxon>Pentapetalae</taxon>
        <taxon>rosids</taxon>
        <taxon>malvids</taxon>
        <taxon>Malvales</taxon>
        <taxon>Malvaceae</taxon>
        <taxon>Malvoideae</taxon>
        <taxon>Hibiscus</taxon>
    </lineage>
</organism>
<proteinExistence type="predicted"/>
<sequence length="389" mass="44045">MRSTFAFVRFSNMGEAIRAVELGNNCKMDGFTIKVFLEKKCTEEMKDVRKQRQLSMSGGMQKKDFSKVLDGRTYKEALLMNHSTRAVMEDKSVSEPKTESYKNEVSVVISELEYQWLEKSLVGRIKAMYDVDLVQQALRSDGFRVKVCRWSGNFVILRFEEGEQLEIFWELKETLLKKWFFDIDTIDNFMNKKKLQVWAYIEGIPLAAWHVSVIKAIGSRWGNVIRLDFDTKEQNSLDVSKDLLPSNGGNCLRDVPILVESESLGSSGQSASLGPCFDPSTGLFTIKPKFLKRPDSQIPMGFAPKSFKVKKRWICPSDSSRSHAKGLGKKGVSVSPSPSPFSFSSYKEESLTADAKKSMKVCAAVGLTFDASEEEIIKRFVEVEKEFVD</sequence>
<protein>
    <recommendedName>
        <fullName evidence="4">DUF4283 domain-containing protein</fullName>
    </recommendedName>
</protein>
<reference evidence="2 3" key="1">
    <citation type="journal article" date="2024" name="G3 (Bethesda)">
        <title>Genome assembly of Hibiscus sabdariffa L. provides insights into metabolisms of medicinal natural products.</title>
        <authorList>
            <person name="Kim T."/>
        </authorList>
    </citation>
    <scope>NUCLEOTIDE SEQUENCE [LARGE SCALE GENOMIC DNA]</scope>
    <source>
        <strain evidence="2">TK-2024</strain>
        <tissue evidence="2">Old leaves</tissue>
    </source>
</reference>
<dbReference type="SUPFAM" id="SSF54928">
    <property type="entry name" value="RNA-binding domain, RBD"/>
    <property type="match status" value="1"/>
</dbReference>